<proteinExistence type="predicted"/>
<accession>A0ABV4X267</accession>
<evidence type="ECO:0008006" key="3">
    <source>
        <dbReference type="Google" id="ProtNLM"/>
    </source>
</evidence>
<protein>
    <recommendedName>
        <fullName evidence="3">ParB/Sulfiredoxin domain-containing protein</fullName>
    </recommendedName>
</protein>
<evidence type="ECO:0000313" key="1">
    <source>
        <dbReference type="EMBL" id="MFB2876621.1"/>
    </source>
</evidence>
<keyword evidence="2" id="KW-1185">Reference proteome</keyword>
<gene>
    <name evidence="1" type="ORF">ACE1CC_06990</name>
</gene>
<comment type="caution">
    <text evidence="1">The sequence shown here is derived from an EMBL/GenBank/DDBJ whole genome shotgun (WGS) entry which is preliminary data.</text>
</comment>
<name>A0ABV4X267_9CYAN</name>
<evidence type="ECO:0000313" key="2">
    <source>
        <dbReference type="Proteomes" id="UP001576774"/>
    </source>
</evidence>
<reference evidence="1 2" key="1">
    <citation type="submission" date="2024-09" db="EMBL/GenBank/DDBJ databases">
        <title>Floridaenema gen nov. (Aerosakkonemataceae, Aerosakkonematales ord. nov., Cyanobacteria) from benthic tropical and subtropical fresh waters, with the description of four new species.</title>
        <authorList>
            <person name="Moretto J.A."/>
            <person name="Berthold D.E."/>
            <person name="Lefler F.W."/>
            <person name="Huang I.-S."/>
            <person name="Laughinghouse H. IV."/>
        </authorList>
    </citation>
    <scope>NUCLEOTIDE SEQUENCE [LARGE SCALE GENOMIC DNA]</scope>
    <source>
        <strain evidence="1 2">BLCC-F46</strain>
    </source>
</reference>
<organism evidence="1 2">
    <name type="scientific">Floridaenema aerugineum BLCC-F46</name>
    <dbReference type="NCBI Taxonomy" id="3153654"/>
    <lineage>
        <taxon>Bacteria</taxon>
        <taxon>Bacillati</taxon>
        <taxon>Cyanobacteriota</taxon>
        <taxon>Cyanophyceae</taxon>
        <taxon>Oscillatoriophycideae</taxon>
        <taxon>Aerosakkonematales</taxon>
        <taxon>Aerosakkonemataceae</taxon>
        <taxon>Floridanema</taxon>
        <taxon>Floridanema aerugineum</taxon>
    </lineage>
</organism>
<dbReference type="Proteomes" id="UP001576774">
    <property type="component" value="Unassembled WGS sequence"/>
</dbReference>
<sequence length="163" mass="18808">MISTKIPFVIFKSFFNGSIRIKLDWESLISEQVTINMSFFEELENPSSWYLPWYLNDVDEEVSYLAPNARQLTLADIPKAINHLNSKRRDKIQELLSRFINSTQPVQLVIATYALPDGKHLIMDGNHRSSALILAGVKARLMVFEMFGPLDPELLPDLRLWKD</sequence>
<dbReference type="EMBL" id="JBHFNQ010000056">
    <property type="protein sequence ID" value="MFB2876621.1"/>
    <property type="molecule type" value="Genomic_DNA"/>
</dbReference>